<keyword evidence="1" id="KW-1133">Transmembrane helix</keyword>
<keyword evidence="1" id="KW-0812">Transmembrane</keyword>
<dbReference type="STRING" id="715226.ABI_24280"/>
<keyword evidence="1" id="KW-0472">Membrane</keyword>
<evidence type="ECO:0000313" key="2">
    <source>
        <dbReference type="EMBL" id="EGF91015.1"/>
    </source>
</evidence>
<evidence type="ECO:0000313" key="3">
    <source>
        <dbReference type="Proteomes" id="UP000006512"/>
    </source>
</evidence>
<dbReference type="EMBL" id="GL883078">
    <property type="protein sequence ID" value="EGF91015.1"/>
    <property type="molecule type" value="Genomic_DNA"/>
</dbReference>
<sequence length="66" mass="6946">MVAAVVVGFIFISNRLTPGHWNLFDTAIVVAGGLLVAAKLSSHLGRRLRHQSRGNPVAARTSLGAP</sequence>
<evidence type="ECO:0000256" key="1">
    <source>
        <dbReference type="SAM" id="Phobius"/>
    </source>
</evidence>
<dbReference type="HOGENOM" id="CLU_2821772_0_0_5"/>
<dbReference type="AlphaFoldDB" id="F4QNV7"/>
<name>F4QNV7_9CAUL</name>
<reference evidence="3" key="1">
    <citation type="submission" date="2011-03" db="EMBL/GenBank/DDBJ databases">
        <title>Draft genome sequence of Brevundimonas diminuta.</title>
        <authorList>
            <person name="Brown P.J.B."/>
            <person name="Buechlein A."/>
            <person name="Hemmerich C."/>
            <person name="Brun Y.V."/>
        </authorList>
    </citation>
    <scope>NUCLEOTIDE SEQUENCE [LARGE SCALE GENOMIC DNA]</scope>
    <source>
        <strain evidence="3">C19</strain>
    </source>
</reference>
<proteinExistence type="predicted"/>
<dbReference type="Proteomes" id="UP000006512">
    <property type="component" value="Unassembled WGS sequence"/>
</dbReference>
<keyword evidence="3" id="KW-1185">Reference proteome</keyword>
<protein>
    <submittedName>
        <fullName evidence="2">Uncharacterized protein</fullName>
    </submittedName>
</protein>
<organism evidence="2 3">
    <name type="scientific">Asticcacaulis biprosthecium C19</name>
    <dbReference type="NCBI Taxonomy" id="715226"/>
    <lineage>
        <taxon>Bacteria</taxon>
        <taxon>Pseudomonadati</taxon>
        <taxon>Pseudomonadota</taxon>
        <taxon>Alphaproteobacteria</taxon>
        <taxon>Caulobacterales</taxon>
        <taxon>Caulobacteraceae</taxon>
        <taxon>Asticcacaulis</taxon>
    </lineage>
</organism>
<feature type="transmembrane region" description="Helical" evidence="1">
    <location>
        <begin position="20"/>
        <end position="40"/>
    </location>
</feature>
<gene>
    <name evidence="2" type="ORF">ABI_24280</name>
</gene>
<accession>F4QNV7</accession>